<evidence type="ECO:0000313" key="2">
    <source>
        <dbReference type="Proteomes" id="UP000676169"/>
    </source>
</evidence>
<dbReference type="AlphaFoldDB" id="A0A975G6P2"/>
<dbReference type="RefSeq" id="WP_211629896.1">
    <property type="nucleotide sequence ID" value="NZ_CP073100.1"/>
</dbReference>
<sequence>MVLLAGLALGLLGLSSITLRNSASLQAQQKAKANARLALMLAIGELQKAAGTDKAVTATSEIVAATPTKPGLTGVWQSWDYDPVATSGAPNYTREKENRFLRWLVSDNDLESVKKPDYPTSGFSGKTIELIGEGALGKGAQASDKVSAGLVSLIRDGKNDGAYAWYVADESVKARIATYRDPSKNSTLAQKRALLAGHRPDTSVVAAADGTLLDYLPKDDSAQAYKAATAASGKLVTLSQTDLLAGTPQAGKFRKYVTPYSVGLLTNTRTGGFKKDLTSLFEAPSLPSDYSGRPLYASTKTLNKAAEADPNWSALASYYGMYKNISSPESRPTYTAAPSTDIKISDVPIAPSSFYPAPVIAKVDLLYSLVLRDAHGTWIGQLGAKGMTKMFHLMYTPVVTLHNPYNVSVEFERMKVGIRNAPVGFNLYANNTALDTANIVPLTDMFVYGAMERQFWVEIANWTSFGASNPSGTITLKPGQTIVCSPYVDPNGMWNSNFDWDPQHTNMTGSETSPIRMKTGFTGRQFGFDVDWVTPHPSPGSDGLGVGGVKDSDTFHIEFVATQPSAGMNDRFQVTATITSKGTTKNYGGLDLVYNNAGGLVSAFPPRMRYPKSGEISVMDLYEPSTKPLKDQVKVRSVALFTASAKTSNGGVYETGSRSGSGGGVNALVDGRVAGKPFLFNNPASPLEQNDLVAGNPSAFSHEVNFQPLNVPDDYFELDSLNRSPVLSGNSTAFGIKSGSLFEIPTGPMQAIADFRRSNALTTPFQPSYTQPVGNSAISPLMPTAAVVTSGSFGPARLWLDQSYLANRTLYDNFYFSTIAPDTSGRSIDRVYKDFLAGAAGGTGYQPLLNQNFQPYVPEGETSQTLATKYYVGAKPNADTYKEIAATQLVRSPFNVNSTNVQSWQAMLSTLNKSDVNTLWAVSGAVESRKMTGTPILPMTLPVGGSSLGNWSSGNIDNEKTNNWNGYRELSTDQIKTLATKIVEQVRERGPFLSLSEFVNRQVGTSSAKTRIGALGAAIANSDINPSRLLPGNVPIALNDLSDPKLYNLPTKEALLGKQQGSQQQQEGYPAEGAPGWLTQGDVMRLLEPGATVRSDTFVIRVCGQATDDSGNVTARAYAEAVVQRLPEWVDSSDKASKNIYETTAGHTSVNLTFGRRMEIVSFRWLSNSEI</sequence>
<proteinExistence type="predicted"/>
<dbReference type="KEGG" id="lamb:KBB96_13100"/>
<dbReference type="EMBL" id="CP073100">
    <property type="protein sequence ID" value="QUE49807.1"/>
    <property type="molecule type" value="Genomic_DNA"/>
</dbReference>
<organism evidence="1 2">
    <name type="scientific">Luteolibacter ambystomatis</name>
    <dbReference type="NCBI Taxonomy" id="2824561"/>
    <lineage>
        <taxon>Bacteria</taxon>
        <taxon>Pseudomonadati</taxon>
        <taxon>Verrucomicrobiota</taxon>
        <taxon>Verrucomicrobiia</taxon>
        <taxon>Verrucomicrobiales</taxon>
        <taxon>Verrucomicrobiaceae</taxon>
        <taxon>Luteolibacter</taxon>
    </lineage>
</organism>
<dbReference type="Proteomes" id="UP000676169">
    <property type="component" value="Chromosome"/>
</dbReference>
<gene>
    <name evidence="1" type="ORF">KBB96_13100</name>
</gene>
<protein>
    <submittedName>
        <fullName evidence="1">Uncharacterized protein</fullName>
    </submittedName>
</protein>
<accession>A0A975G6P2</accession>
<reference evidence="1" key="1">
    <citation type="submission" date="2021-04" db="EMBL/GenBank/DDBJ databases">
        <title>Luteolibacter sp. 32A isolated from the skin of an Anderson's salamander (Ambystoma andersonii).</title>
        <authorList>
            <person name="Spergser J."/>
            <person name="Busse H.-J."/>
        </authorList>
    </citation>
    <scope>NUCLEOTIDE SEQUENCE</scope>
    <source>
        <strain evidence="1">32A</strain>
    </source>
</reference>
<evidence type="ECO:0000313" key="1">
    <source>
        <dbReference type="EMBL" id="QUE49807.1"/>
    </source>
</evidence>
<keyword evidence="2" id="KW-1185">Reference proteome</keyword>
<name>A0A975G6P2_9BACT</name>